<feature type="region of interest" description="Disordered" evidence="1">
    <location>
        <begin position="109"/>
        <end position="142"/>
    </location>
</feature>
<feature type="compositionally biased region" description="Basic and acidic residues" evidence="1">
    <location>
        <begin position="126"/>
        <end position="141"/>
    </location>
</feature>
<dbReference type="SUPFAM" id="SSF69318">
    <property type="entry name" value="Integrin alpha N-terminal domain"/>
    <property type="match status" value="1"/>
</dbReference>
<organism evidence="2 3">
    <name type="scientific">Gandjariella thermophila</name>
    <dbReference type="NCBI Taxonomy" id="1931992"/>
    <lineage>
        <taxon>Bacteria</taxon>
        <taxon>Bacillati</taxon>
        <taxon>Actinomycetota</taxon>
        <taxon>Actinomycetes</taxon>
        <taxon>Pseudonocardiales</taxon>
        <taxon>Pseudonocardiaceae</taxon>
        <taxon>Gandjariella</taxon>
    </lineage>
</organism>
<name>A0A4D4J2Z5_9PSEU</name>
<comment type="caution">
    <text evidence="2">The sequence shown here is derived from an EMBL/GenBank/DDBJ whole genome shotgun (WGS) entry which is preliminary data.</text>
</comment>
<dbReference type="Proteomes" id="UP000298860">
    <property type="component" value="Unassembled WGS sequence"/>
</dbReference>
<gene>
    <name evidence="2" type="ORF">GTS_24940</name>
</gene>
<keyword evidence="3" id="KW-1185">Reference proteome</keyword>
<dbReference type="OrthoDB" id="3371160at2"/>
<dbReference type="RefSeq" id="WP_137813972.1">
    <property type="nucleotide sequence ID" value="NZ_BJFL01000010.1"/>
</dbReference>
<dbReference type="AlphaFoldDB" id="A0A4D4J2Z5"/>
<accession>A0A4D4J2Z5</accession>
<evidence type="ECO:0000256" key="1">
    <source>
        <dbReference type="SAM" id="MobiDB-lite"/>
    </source>
</evidence>
<feature type="region of interest" description="Disordered" evidence="1">
    <location>
        <begin position="184"/>
        <end position="214"/>
    </location>
</feature>
<evidence type="ECO:0000313" key="2">
    <source>
        <dbReference type="EMBL" id="GDY30861.1"/>
    </source>
</evidence>
<reference evidence="3" key="1">
    <citation type="submission" date="2019-04" db="EMBL/GenBank/DDBJ databases">
        <title>Draft genome sequence of Pseudonocardiaceae bacterium SL3-2-4.</title>
        <authorList>
            <person name="Ningsih F."/>
            <person name="Yokota A."/>
            <person name="Sakai Y."/>
            <person name="Nanatani K."/>
            <person name="Yabe S."/>
            <person name="Oetari A."/>
            <person name="Sjamsuridzal W."/>
        </authorList>
    </citation>
    <scope>NUCLEOTIDE SEQUENCE [LARGE SCALE GENOMIC DNA]</scope>
    <source>
        <strain evidence="3">SL3-2-4</strain>
    </source>
</reference>
<sequence length="241" mass="25372">MYIDESGGDHEIRVEMDGQEYTAGEDYDYDHDGQLDSAVADAGAGEHIVYTDTDHDGQADLLTRIADDGHVVEQARFDPHTGQWVEAAGPHGTDAPGDSARHAGDIVVDTPEGGKSAGPATEDTDGDGRPDTAVGQDDKGDTWLYTDTNGDGHAEVAVEITGTGEVTVFQHSGDHQWMESEHGHLDADGHYNQDGVGGGAAPADPADDSIWDEGAASGETGRYIEGVVRIDSSTGQWISLN</sequence>
<dbReference type="EMBL" id="BJFL01000010">
    <property type="protein sequence ID" value="GDY30861.1"/>
    <property type="molecule type" value="Genomic_DNA"/>
</dbReference>
<proteinExistence type="predicted"/>
<evidence type="ECO:0000313" key="3">
    <source>
        <dbReference type="Proteomes" id="UP000298860"/>
    </source>
</evidence>
<protein>
    <submittedName>
        <fullName evidence="2">Uncharacterized protein</fullName>
    </submittedName>
</protein>
<dbReference type="InterPro" id="IPR028994">
    <property type="entry name" value="Integrin_alpha_N"/>
</dbReference>